<evidence type="ECO:0000313" key="3">
    <source>
        <dbReference type="Proteomes" id="UP000265520"/>
    </source>
</evidence>
<evidence type="ECO:0000313" key="2">
    <source>
        <dbReference type="EMBL" id="MCI78690.1"/>
    </source>
</evidence>
<comment type="caution">
    <text evidence="2">The sequence shown here is derived from an EMBL/GenBank/DDBJ whole genome shotgun (WGS) entry which is preliminary data.</text>
</comment>
<gene>
    <name evidence="2" type="ORF">A2U01_0099961</name>
</gene>
<keyword evidence="1" id="KW-0472">Membrane</keyword>
<accession>A0A392UWY2</accession>
<protein>
    <submittedName>
        <fullName evidence="2">Uncharacterized protein</fullName>
    </submittedName>
</protein>
<dbReference type="Proteomes" id="UP000265520">
    <property type="component" value="Unassembled WGS sequence"/>
</dbReference>
<dbReference type="EMBL" id="LXQA010956512">
    <property type="protein sequence ID" value="MCI78690.1"/>
    <property type="molecule type" value="Genomic_DNA"/>
</dbReference>
<feature type="transmembrane region" description="Helical" evidence="1">
    <location>
        <begin position="12"/>
        <end position="31"/>
    </location>
</feature>
<keyword evidence="1" id="KW-1133">Transmembrane helix</keyword>
<reference evidence="2 3" key="1">
    <citation type="journal article" date="2018" name="Front. Plant Sci.">
        <title>Red Clover (Trifolium pratense) and Zigzag Clover (T. medium) - A Picture of Genomic Similarities and Differences.</title>
        <authorList>
            <person name="Dluhosova J."/>
            <person name="Istvanek J."/>
            <person name="Nedelnik J."/>
            <person name="Repkova J."/>
        </authorList>
    </citation>
    <scope>NUCLEOTIDE SEQUENCE [LARGE SCALE GENOMIC DNA]</scope>
    <source>
        <strain evidence="3">cv. 10/8</strain>
        <tissue evidence="2">Leaf</tissue>
    </source>
</reference>
<dbReference type="AlphaFoldDB" id="A0A392UWY2"/>
<feature type="non-terminal residue" evidence="2">
    <location>
        <position position="1"/>
    </location>
</feature>
<evidence type="ECO:0000256" key="1">
    <source>
        <dbReference type="SAM" id="Phobius"/>
    </source>
</evidence>
<organism evidence="2 3">
    <name type="scientific">Trifolium medium</name>
    <dbReference type="NCBI Taxonomy" id="97028"/>
    <lineage>
        <taxon>Eukaryota</taxon>
        <taxon>Viridiplantae</taxon>
        <taxon>Streptophyta</taxon>
        <taxon>Embryophyta</taxon>
        <taxon>Tracheophyta</taxon>
        <taxon>Spermatophyta</taxon>
        <taxon>Magnoliopsida</taxon>
        <taxon>eudicotyledons</taxon>
        <taxon>Gunneridae</taxon>
        <taxon>Pentapetalae</taxon>
        <taxon>rosids</taxon>
        <taxon>fabids</taxon>
        <taxon>Fabales</taxon>
        <taxon>Fabaceae</taxon>
        <taxon>Papilionoideae</taxon>
        <taxon>50 kb inversion clade</taxon>
        <taxon>NPAAA clade</taxon>
        <taxon>Hologalegina</taxon>
        <taxon>IRL clade</taxon>
        <taxon>Trifolieae</taxon>
        <taxon>Trifolium</taxon>
    </lineage>
</organism>
<sequence>SGSCATRSLCYAARNAIVLVVLSFLLSAPRANPFV</sequence>
<proteinExistence type="predicted"/>
<name>A0A392UWY2_9FABA</name>
<keyword evidence="3" id="KW-1185">Reference proteome</keyword>
<keyword evidence="1" id="KW-0812">Transmembrane</keyword>